<dbReference type="CDD" id="cd01076">
    <property type="entry name" value="NAD_bind_1_Glu_DH"/>
    <property type="match status" value="1"/>
</dbReference>
<dbReference type="PANTHER" id="PTHR11606:SF13">
    <property type="entry name" value="GLUTAMATE DEHYDROGENASE 1, MITOCHONDRIAL"/>
    <property type="match status" value="1"/>
</dbReference>
<feature type="binding site" evidence="5">
    <location>
        <position position="68"/>
    </location>
    <ligand>
        <name>substrate</name>
    </ligand>
</feature>
<dbReference type="SUPFAM" id="SSF53223">
    <property type="entry name" value="Aminoacid dehydrogenase-like, N-terminal domain"/>
    <property type="match status" value="1"/>
</dbReference>
<dbReference type="InterPro" id="IPR036291">
    <property type="entry name" value="NAD(P)-bd_dom_sf"/>
</dbReference>
<evidence type="ECO:0000256" key="1">
    <source>
        <dbReference type="ARBA" id="ARBA00006382"/>
    </source>
</evidence>
<dbReference type="AlphaFoldDB" id="A0A1F8GR32"/>
<dbReference type="STRING" id="1802701.A3A33_04630"/>
<keyword evidence="5" id="KW-0547">Nucleotide-binding</keyword>
<organism evidence="9 10">
    <name type="scientific">Candidatus Yanofskybacteria bacterium RIFCSPLOWO2_01_FULL_49_25</name>
    <dbReference type="NCBI Taxonomy" id="1802701"/>
    <lineage>
        <taxon>Bacteria</taxon>
        <taxon>Candidatus Yanofskyibacteriota</taxon>
    </lineage>
</organism>
<name>A0A1F8GR32_9BACT</name>
<dbReference type="GO" id="GO:0000166">
    <property type="term" value="F:nucleotide binding"/>
    <property type="evidence" value="ECO:0007669"/>
    <property type="project" value="UniProtKB-KW"/>
</dbReference>
<dbReference type="InterPro" id="IPR006097">
    <property type="entry name" value="Glu/Leu/Phe/Val/Trp_DH_dimer"/>
</dbReference>
<comment type="similarity">
    <text evidence="1 3 7">Belongs to the Glu/Leu/Phe/Val dehydrogenases family.</text>
</comment>
<dbReference type="PIRSF" id="PIRSF000185">
    <property type="entry name" value="Glu_DH"/>
    <property type="match status" value="1"/>
</dbReference>
<dbReference type="GO" id="GO:0004352">
    <property type="term" value="F:glutamate dehydrogenase (NAD+) activity"/>
    <property type="evidence" value="ECO:0007669"/>
    <property type="project" value="TreeGrafter"/>
</dbReference>
<dbReference type="Gene3D" id="3.40.50.720">
    <property type="entry name" value="NAD(P)-binding Rossmann-like Domain"/>
    <property type="match status" value="1"/>
</dbReference>
<keyword evidence="5" id="KW-0520">NAD</keyword>
<evidence type="ECO:0000256" key="7">
    <source>
        <dbReference type="RuleBase" id="RU004417"/>
    </source>
</evidence>
<accession>A0A1F8GR32</accession>
<dbReference type="InterPro" id="IPR006095">
    <property type="entry name" value="Glu/Leu/Phe/Val/Trp_DH"/>
</dbReference>
<evidence type="ECO:0000256" key="3">
    <source>
        <dbReference type="PIRNR" id="PIRNR000185"/>
    </source>
</evidence>
<sequence>MTMELNETIKHDQWGPEYVVHVYDQKTGMRGVLVVHNTARGIGKGGIRMTTNVTDAEVMRLASTMTWKNAMADIPFGGAKSGLRMPEGNDPKVKKAHMQAFARALKPLLGIKYIGGPDVNTTEREMQWFVEAVKNRKAATGKPSKIGGLPHELGSTGFGVAHATRVALEKAGIPLAGARIAVEGFGNVGTFAMKFLQEWGAKIVAVADSRGTAYLESGLDHKTMMATKKKGGTVSQYPGATAKIRDEIFGLDVDVLIPATVTDVINDSNKNTIKAKIIVEGANIPMRENIENELFERGITIVPDFVANAGGVISSYAEHMGYKAAKMFKMVEDKVTKATRMVLDQSMKSKRNPRAVAVAIAQERVLHAKKLKA</sequence>
<evidence type="ECO:0000256" key="4">
    <source>
        <dbReference type="PIRSR" id="PIRSR000185-1"/>
    </source>
</evidence>
<protein>
    <recommendedName>
        <fullName evidence="3">Glutamate dehydrogenase</fullName>
    </recommendedName>
</protein>
<dbReference type="InterPro" id="IPR006096">
    <property type="entry name" value="Glu/Leu/Phe/Val/Trp_DH_C"/>
</dbReference>
<proteinExistence type="inferred from homology"/>
<feature type="binding site" evidence="5">
    <location>
        <position position="156"/>
    </location>
    <ligand>
        <name>NAD(+)</name>
        <dbReference type="ChEBI" id="CHEBI:57540"/>
    </ligand>
</feature>
<evidence type="ECO:0000256" key="2">
    <source>
        <dbReference type="ARBA" id="ARBA00023002"/>
    </source>
</evidence>
<dbReference type="InterPro" id="IPR033922">
    <property type="entry name" value="NAD_bind_Glu_DH"/>
</dbReference>
<dbReference type="Proteomes" id="UP000179047">
    <property type="component" value="Unassembled WGS sequence"/>
</dbReference>
<gene>
    <name evidence="9" type="ORF">A3A33_04630</name>
</gene>
<dbReference type="SUPFAM" id="SSF51735">
    <property type="entry name" value="NAD(P)-binding Rossmann-fold domains"/>
    <property type="match status" value="1"/>
</dbReference>
<feature type="binding site" evidence="5">
    <location>
        <position position="315"/>
    </location>
    <ligand>
        <name>substrate</name>
    </ligand>
</feature>
<evidence type="ECO:0000313" key="10">
    <source>
        <dbReference type="Proteomes" id="UP000179047"/>
    </source>
</evidence>
<dbReference type="InterPro" id="IPR046346">
    <property type="entry name" value="Aminoacid_DH-like_N_sf"/>
</dbReference>
<feature type="active site" description="Proton donor" evidence="4">
    <location>
        <position position="80"/>
    </location>
</feature>
<evidence type="ECO:0000256" key="5">
    <source>
        <dbReference type="PIRSR" id="PIRSR000185-2"/>
    </source>
</evidence>
<keyword evidence="2 3" id="KW-0560">Oxidoreductase</keyword>
<dbReference type="PRINTS" id="PR00082">
    <property type="entry name" value="GLFDHDRGNASE"/>
</dbReference>
<evidence type="ECO:0000313" key="9">
    <source>
        <dbReference type="EMBL" id="OGN27892.1"/>
    </source>
</evidence>
<dbReference type="Pfam" id="PF02812">
    <property type="entry name" value="ELFV_dehydrog_N"/>
    <property type="match status" value="1"/>
</dbReference>
<feature type="binding site" evidence="5">
    <location>
        <position position="187"/>
    </location>
    <ligand>
        <name>NAD(+)</name>
        <dbReference type="ChEBI" id="CHEBI:57540"/>
    </ligand>
</feature>
<feature type="domain" description="Glutamate/phenylalanine/leucine/valine/L-tryptophan dehydrogenase C-terminal" evidence="8">
    <location>
        <begin position="148"/>
        <end position="373"/>
    </location>
</feature>
<comment type="caution">
    <text evidence="9">The sequence shown here is derived from an EMBL/GenBank/DDBJ whole genome shotgun (WGS) entry which is preliminary data.</text>
</comment>
<dbReference type="Pfam" id="PF00208">
    <property type="entry name" value="ELFV_dehydrog"/>
    <property type="match status" value="1"/>
</dbReference>
<dbReference type="SMART" id="SM00839">
    <property type="entry name" value="ELFV_dehydrog"/>
    <property type="match status" value="1"/>
</dbReference>
<dbReference type="InterPro" id="IPR014362">
    <property type="entry name" value="Glu_DH"/>
</dbReference>
<feature type="site" description="Important for catalysis" evidence="6">
    <location>
        <position position="118"/>
    </location>
</feature>
<dbReference type="PANTHER" id="PTHR11606">
    <property type="entry name" value="GLUTAMATE DEHYDROGENASE"/>
    <property type="match status" value="1"/>
</dbReference>
<dbReference type="EMBL" id="MGKP01000026">
    <property type="protein sequence ID" value="OGN27892.1"/>
    <property type="molecule type" value="Genomic_DNA"/>
</dbReference>
<feature type="binding site" evidence="5">
    <location>
        <position position="44"/>
    </location>
    <ligand>
        <name>substrate</name>
    </ligand>
</feature>
<dbReference type="Gene3D" id="3.40.50.10860">
    <property type="entry name" value="Leucine Dehydrogenase, chain A, domain 1"/>
    <property type="match status" value="1"/>
</dbReference>
<reference evidence="9 10" key="1">
    <citation type="journal article" date="2016" name="Nat. Commun.">
        <title>Thousands of microbial genomes shed light on interconnected biogeochemical processes in an aquifer system.</title>
        <authorList>
            <person name="Anantharaman K."/>
            <person name="Brown C.T."/>
            <person name="Hug L.A."/>
            <person name="Sharon I."/>
            <person name="Castelle C.J."/>
            <person name="Probst A.J."/>
            <person name="Thomas B.C."/>
            <person name="Singh A."/>
            <person name="Wilkins M.J."/>
            <person name="Karaoz U."/>
            <person name="Brodie E.L."/>
            <person name="Williams K.H."/>
            <person name="Hubbard S.S."/>
            <person name="Banfield J.F."/>
        </authorList>
    </citation>
    <scope>NUCLEOTIDE SEQUENCE [LARGE SCALE GENOMIC DNA]</scope>
</reference>
<evidence type="ECO:0000256" key="6">
    <source>
        <dbReference type="PIRSR" id="PIRSR000185-3"/>
    </source>
</evidence>
<dbReference type="GO" id="GO:0006538">
    <property type="term" value="P:L-glutamate catabolic process"/>
    <property type="evidence" value="ECO:0007669"/>
    <property type="project" value="TreeGrafter"/>
</dbReference>
<evidence type="ECO:0000259" key="8">
    <source>
        <dbReference type="SMART" id="SM00839"/>
    </source>
</evidence>